<evidence type="ECO:0000313" key="3">
    <source>
        <dbReference type="EMBL" id="QIK64299.1"/>
    </source>
</evidence>
<dbReference type="KEGG" id="lvi:G7068_14625"/>
<evidence type="ECO:0000256" key="2">
    <source>
        <dbReference type="SAM" id="Phobius"/>
    </source>
</evidence>
<name>A0A6G7XIP1_9MICO</name>
<feature type="transmembrane region" description="Helical" evidence="2">
    <location>
        <begin position="381"/>
        <end position="401"/>
    </location>
</feature>
<feature type="compositionally biased region" description="Basic and acidic residues" evidence="1">
    <location>
        <begin position="505"/>
        <end position="514"/>
    </location>
</feature>
<feature type="transmembrane region" description="Helical" evidence="2">
    <location>
        <begin position="207"/>
        <end position="234"/>
    </location>
</feature>
<feature type="transmembrane region" description="Helical" evidence="2">
    <location>
        <begin position="341"/>
        <end position="361"/>
    </location>
</feature>
<sequence length="562" mass="58718">MRPMLTAVVAAIEALAVAIAGIAIVAIPALLLWTVTFGLAAEPGDVASNISAVWLLGHFVPLTFSLTQESAISFGLAAAPLKFTLSLAPLGITLITALLAMRSGWRFGRRGGIGFAGVIGGALGFAVAASLVVPFAHGRIAWSAGVAIFVAALVYGCASGAAFLVRAARDEHEWWLTILRWKQQGLDRLGMPGAAALPARLAEAVRLAAAFLAGVVGLASVGLTVAIIAGYVSIMTLSQNLQLDGVGAFLLFLLQLAYLPTMLIWGISWLSGAGFAVGAGSSASPFDALLGPLPALPMFGAIPQGWGGAGLIAPLLLALVGLGLGVLFASRGEIRRASWTVALVIPVGAAVLAGLAVTALASFATGSIGPDRLATVGPAPWLVGGLVALELGVGAVLGVAARKTDYSRVRAMLPDLTDGLEGSEPSPVLDATQSRSEDDEARQTDGAEIIHLGEYETIELDEVRNLKEASNSEDVLAYAEDIVSELDSLVTEPYAFEVPTRDPELYDQATHDPEPTAPEAVNEEISEEEKLLRAYSWDTMEEPDTPEQPKSRSRWWSSREDD</sequence>
<keyword evidence="2" id="KW-0812">Transmembrane</keyword>
<dbReference type="EMBL" id="CP049863">
    <property type="protein sequence ID" value="QIK64299.1"/>
    <property type="molecule type" value="Genomic_DNA"/>
</dbReference>
<reference evidence="3 4" key="1">
    <citation type="submission" date="2020-03" db="EMBL/GenBank/DDBJ databases">
        <title>Leucobacter sp. nov., isolated from beetles.</title>
        <authorList>
            <person name="Hyun D.-W."/>
            <person name="Bae J.-W."/>
        </authorList>
    </citation>
    <scope>NUCLEOTIDE SEQUENCE [LARGE SCALE GENOMIC DNA]</scope>
    <source>
        <strain evidence="3 4">HDW9C</strain>
    </source>
</reference>
<feature type="transmembrane region" description="Helical" evidence="2">
    <location>
        <begin position="113"/>
        <end position="136"/>
    </location>
</feature>
<evidence type="ECO:0000256" key="1">
    <source>
        <dbReference type="SAM" id="MobiDB-lite"/>
    </source>
</evidence>
<dbReference type="InterPro" id="IPR045931">
    <property type="entry name" value="DUF6350"/>
</dbReference>
<accession>A0A6G7XIP1</accession>
<protein>
    <submittedName>
        <fullName evidence="3">Uncharacterized protein</fullName>
    </submittedName>
</protein>
<feature type="region of interest" description="Disordered" evidence="1">
    <location>
        <begin position="416"/>
        <end position="443"/>
    </location>
</feature>
<dbReference type="Proteomes" id="UP000502677">
    <property type="component" value="Chromosome"/>
</dbReference>
<feature type="transmembrane region" description="Helical" evidence="2">
    <location>
        <begin position="240"/>
        <end position="259"/>
    </location>
</feature>
<keyword evidence="2" id="KW-0472">Membrane</keyword>
<proteinExistence type="predicted"/>
<dbReference type="Pfam" id="PF19877">
    <property type="entry name" value="DUF6350"/>
    <property type="match status" value="1"/>
</dbReference>
<evidence type="ECO:0000313" key="4">
    <source>
        <dbReference type="Proteomes" id="UP000502677"/>
    </source>
</evidence>
<feature type="transmembrane region" description="Helical" evidence="2">
    <location>
        <begin position="306"/>
        <end position="329"/>
    </location>
</feature>
<gene>
    <name evidence="3" type="ORF">G7068_14625</name>
</gene>
<feature type="transmembrane region" description="Helical" evidence="2">
    <location>
        <begin position="83"/>
        <end position="101"/>
    </location>
</feature>
<keyword evidence="4" id="KW-1185">Reference proteome</keyword>
<feature type="transmembrane region" description="Helical" evidence="2">
    <location>
        <begin position="266"/>
        <end position="286"/>
    </location>
</feature>
<dbReference type="AlphaFoldDB" id="A0A6G7XIP1"/>
<feature type="transmembrane region" description="Helical" evidence="2">
    <location>
        <begin position="142"/>
        <end position="165"/>
    </location>
</feature>
<dbReference type="RefSeq" id="WP_166292632.1">
    <property type="nucleotide sequence ID" value="NZ_CP049863.1"/>
</dbReference>
<feature type="transmembrane region" description="Helical" evidence="2">
    <location>
        <begin position="7"/>
        <end position="33"/>
    </location>
</feature>
<organism evidence="3 4">
    <name type="scientific">Leucobacter viscericola</name>
    <dbReference type="NCBI Taxonomy" id="2714935"/>
    <lineage>
        <taxon>Bacteria</taxon>
        <taxon>Bacillati</taxon>
        <taxon>Actinomycetota</taxon>
        <taxon>Actinomycetes</taxon>
        <taxon>Micrococcales</taxon>
        <taxon>Microbacteriaceae</taxon>
        <taxon>Leucobacter</taxon>
    </lineage>
</organism>
<feature type="region of interest" description="Disordered" evidence="1">
    <location>
        <begin position="505"/>
        <end position="562"/>
    </location>
</feature>
<keyword evidence="2" id="KW-1133">Transmembrane helix</keyword>